<dbReference type="PROSITE" id="PS50043">
    <property type="entry name" value="HTH_LUXR_2"/>
    <property type="match status" value="1"/>
</dbReference>
<dbReference type="PRINTS" id="PR00038">
    <property type="entry name" value="HTHLUXR"/>
</dbReference>
<keyword evidence="9" id="KW-1185">Reference proteome</keyword>
<name>A0A7C9HY82_9GAMM</name>
<dbReference type="SUPFAM" id="SSF46894">
    <property type="entry name" value="C-terminal effector domain of the bipartite response regulators"/>
    <property type="match status" value="1"/>
</dbReference>
<sequence>MPRALLRAAMHRIVIADDHPIVFRALRDALPSNGFRIVAECTDATAALAAVRAHTIATHPVTLILDLHLPGGGIAVLKRLRAQLVPARVLVLSGEPERTGGLRALRAGADGYVPKSDPLADVALAIDLVARGKRFFRPVVTAGTSHGAQDDDALLGSLSDREYGVLKGLAEGRTNGEIAFDLALTPKSVSACRNKLMRKLGLDNLPALMAFARMNHVTHD</sequence>
<dbReference type="CDD" id="cd06170">
    <property type="entry name" value="LuxR_C_like"/>
    <property type="match status" value="1"/>
</dbReference>
<dbReference type="PANTHER" id="PTHR43214:SF41">
    <property type="entry name" value="NITRATE_NITRITE RESPONSE REGULATOR PROTEIN NARP"/>
    <property type="match status" value="1"/>
</dbReference>
<dbReference type="Pfam" id="PF00196">
    <property type="entry name" value="GerE"/>
    <property type="match status" value="1"/>
</dbReference>
<dbReference type="PANTHER" id="PTHR43214">
    <property type="entry name" value="TWO-COMPONENT RESPONSE REGULATOR"/>
    <property type="match status" value="1"/>
</dbReference>
<dbReference type="InterPro" id="IPR058245">
    <property type="entry name" value="NreC/VraR/RcsB-like_REC"/>
</dbReference>
<dbReference type="Pfam" id="PF00072">
    <property type="entry name" value="Response_reg"/>
    <property type="match status" value="1"/>
</dbReference>
<evidence type="ECO:0000313" key="9">
    <source>
        <dbReference type="Proteomes" id="UP000479692"/>
    </source>
</evidence>
<feature type="domain" description="Response regulatory" evidence="7">
    <location>
        <begin position="12"/>
        <end position="130"/>
    </location>
</feature>
<feature type="modified residue" description="4-aspartylphosphate" evidence="5">
    <location>
        <position position="66"/>
    </location>
</feature>
<keyword evidence="1 5" id="KW-0597">Phosphoprotein</keyword>
<dbReference type="GO" id="GO:0000160">
    <property type="term" value="P:phosphorelay signal transduction system"/>
    <property type="evidence" value="ECO:0007669"/>
    <property type="project" value="InterPro"/>
</dbReference>
<protein>
    <submittedName>
        <fullName evidence="8">Response regulator</fullName>
    </submittedName>
</protein>
<keyword evidence="3" id="KW-0238">DNA-binding</keyword>
<keyword evidence="4" id="KW-0804">Transcription</keyword>
<evidence type="ECO:0000256" key="1">
    <source>
        <dbReference type="ARBA" id="ARBA00022553"/>
    </source>
</evidence>
<dbReference type="Proteomes" id="UP000479692">
    <property type="component" value="Unassembled WGS sequence"/>
</dbReference>
<dbReference type="InterPro" id="IPR001789">
    <property type="entry name" value="Sig_transdc_resp-reg_receiver"/>
</dbReference>
<evidence type="ECO:0000259" key="6">
    <source>
        <dbReference type="PROSITE" id="PS50043"/>
    </source>
</evidence>
<comment type="caution">
    <text evidence="8">The sequence shown here is derived from an EMBL/GenBank/DDBJ whole genome shotgun (WGS) entry which is preliminary data.</text>
</comment>
<dbReference type="GO" id="GO:0006355">
    <property type="term" value="P:regulation of DNA-templated transcription"/>
    <property type="evidence" value="ECO:0007669"/>
    <property type="project" value="InterPro"/>
</dbReference>
<reference evidence="8 9" key="1">
    <citation type="submission" date="2019-12" db="EMBL/GenBank/DDBJ databases">
        <authorList>
            <person name="Xu J."/>
        </authorList>
    </citation>
    <scope>NUCLEOTIDE SEQUENCE [LARGE SCALE GENOMIC DNA]</scope>
    <source>
        <strain evidence="8 9">HX-5-24</strain>
    </source>
</reference>
<dbReference type="EMBL" id="WOXT01000001">
    <property type="protein sequence ID" value="MUV13854.1"/>
    <property type="molecule type" value="Genomic_DNA"/>
</dbReference>
<dbReference type="SMART" id="SM00421">
    <property type="entry name" value="HTH_LUXR"/>
    <property type="match status" value="1"/>
</dbReference>
<keyword evidence="2" id="KW-0805">Transcription regulation</keyword>
<dbReference type="CDD" id="cd17535">
    <property type="entry name" value="REC_NarL-like"/>
    <property type="match status" value="1"/>
</dbReference>
<dbReference type="Gene3D" id="3.40.50.2300">
    <property type="match status" value="1"/>
</dbReference>
<feature type="domain" description="HTH luxR-type" evidence="6">
    <location>
        <begin position="151"/>
        <end position="216"/>
    </location>
</feature>
<dbReference type="InterPro" id="IPR016032">
    <property type="entry name" value="Sig_transdc_resp-reg_C-effctor"/>
</dbReference>
<evidence type="ECO:0000256" key="5">
    <source>
        <dbReference type="PROSITE-ProRule" id="PRU00169"/>
    </source>
</evidence>
<dbReference type="InterPro" id="IPR039420">
    <property type="entry name" value="WalR-like"/>
</dbReference>
<dbReference type="GO" id="GO:0003677">
    <property type="term" value="F:DNA binding"/>
    <property type="evidence" value="ECO:0007669"/>
    <property type="project" value="UniProtKB-KW"/>
</dbReference>
<evidence type="ECO:0000256" key="2">
    <source>
        <dbReference type="ARBA" id="ARBA00023015"/>
    </source>
</evidence>
<dbReference type="SUPFAM" id="SSF52172">
    <property type="entry name" value="CheY-like"/>
    <property type="match status" value="1"/>
</dbReference>
<gene>
    <name evidence="8" type="ORF">GN331_06475</name>
</gene>
<evidence type="ECO:0000313" key="8">
    <source>
        <dbReference type="EMBL" id="MUV13854.1"/>
    </source>
</evidence>
<evidence type="ECO:0000259" key="7">
    <source>
        <dbReference type="PROSITE" id="PS50110"/>
    </source>
</evidence>
<dbReference type="AlphaFoldDB" id="A0A7C9HY82"/>
<evidence type="ECO:0000256" key="3">
    <source>
        <dbReference type="ARBA" id="ARBA00023125"/>
    </source>
</evidence>
<dbReference type="PROSITE" id="PS50110">
    <property type="entry name" value="RESPONSE_REGULATORY"/>
    <property type="match status" value="1"/>
</dbReference>
<dbReference type="SMART" id="SM00448">
    <property type="entry name" value="REC"/>
    <property type="match status" value="1"/>
</dbReference>
<organism evidence="8 9">
    <name type="scientific">Noviluteimonas gilva</name>
    <dbReference type="NCBI Taxonomy" id="2682097"/>
    <lineage>
        <taxon>Bacteria</taxon>
        <taxon>Pseudomonadati</taxon>
        <taxon>Pseudomonadota</taxon>
        <taxon>Gammaproteobacteria</taxon>
        <taxon>Lysobacterales</taxon>
        <taxon>Lysobacteraceae</taxon>
        <taxon>Noviluteimonas</taxon>
    </lineage>
</organism>
<dbReference type="InterPro" id="IPR000792">
    <property type="entry name" value="Tscrpt_reg_LuxR_C"/>
</dbReference>
<proteinExistence type="predicted"/>
<accession>A0A7C9HY82</accession>
<evidence type="ECO:0000256" key="4">
    <source>
        <dbReference type="ARBA" id="ARBA00023163"/>
    </source>
</evidence>
<dbReference type="InterPro" id="IPR011006">
    <property type="entry name" value="CheY-like_superfamily"/>
</dbReference>